<dbReference type="InterPro" id="IPR014710">
    <property type="entry name" value="RmlC-like_jellyroll"/>
</dbReference>
<evidence type="ECO:0000313" key="11">
    <source>
        <dbReference type="Proteomes" id="UP000254968"/>
    </source>
</evidence>
<dbReference type="AlphaFoldDB" id="A0A378I0T5"/>
<dbReference type="SUPFAM" id="SSF51206">
    <property type="entry name" value="cAMP-binding domain-like"/>
    <property type="match status" value="1"/>
</dbReference>
<keyword evidence="8" id="KW-0407">Ion channel</keyword>
<comment type="subcellular location">
    <subcellularLocation>
        <location evidence="1">Membrane</location>
        <topology evidence="1">Multi-pass membrane protein</topology>
    </subcellularLocation>
</comment>
<protein>
    <submittedName>
        <fullName evidence="10">Cyclic nucleotide-binding protein</fullName>
    </submittedName>
</protein>
<dbReference type="InterPro" id="IPR018488">
    <property type="entry name" value="cNMP-bd_CS"/>
</dbReference>
<keyword evidence="11" id="KW-1185">Reference proteome</keyword>
<keyword evidence="6" id="KW-0472">Membrane</keyword>
<keyword evidence="7" id="KW-1071">Ligand-gated ion channel</keyword>
<evidence type="ECO:0000256" key="6">
    <source>
        <dbReference type="ARBA" id="ARBA00023136"/>
    </source>
</evidence>
<dbReference type="OrthoDB" id="6881322at2"/>
<organism evidence="10 11">
    <name type="scientific">Legionella beliardensis</name>
    <dbReference type="NCBI Taxonomy" id="91822"/>
    <lineage>
        <taxon>Bacteria</taxon>
        <taxon>Pseudomonadati</taxon>
        <taxon>Pseudomonadota</taxon>
        <taxon>Gammaproteobacteria</taxon>
        <taxon>Legionellales</taxon>
        <taxon>Legionellaceae</taxon>
        <taxon>Legionella</taxon>
    </lineage>
</organism>
<keyword evidence="4" id="KW-1133">Transmembrane helix</keyword>
<proteinExistence type="predicted"/>
<evidence type="ECO:0000256" key="2">
    <source>
        <dbReference type="ARBA" id="ARBA00022448"/>
    </source>
</evidence>
<gene>
    <name evidence="10" type="ORF">NCTC13315_01123</name>
</gene>
<dbReference type="GO" id="GO:0005221">
    <property type="term" value="F:intracellularly cyclic nucleotide-activated monoatomic cation channel activity"/>
    <property type="evidence" value="ECO:0007669"/>
    <property type="project" value="InterPro"/>
</dbReference>
<dbReference type="PRINTS" id="PR00103">
    <property type="entry name" value="CAMPKINASE"/>
</dbReference>
<dbReference type="InterPro" id="IPR050866">
    <property type="entry name" value="CNG_cation_channel"/>
</dbReference>
<dbReference type="PROSITE" id="PS00889">
    <property type="entry name" value="CNMP_BINDING_2"/>
    <property type="match status" value="1"/>
</dbReference>
<keyword evidence="5" id="KW-0406">Ion transport</keyword>
<dbReference type="Gene3D" id="2.60.120.10">
    <property type="entry name" value="Jelly Rolls"/>
    <property type="match status" value="1"/>
</dbReference>
<dbReference type="SMART" id="SM00100">
    <property type="entry name" value="cNMP"/>
    <property type="match status" value="1"/>
</dbReference>
<evidence type="ECO:0000256" key="4">
    <source>
        <dbReference type="ARBA" id="ARBA00022989"/>
    </source>
</evidence>
<dbReference type="PANTHER" id="PTHR45638">
    <property type="entry name" value="CYCLIC NUCLEOTIDE-GATED CATION CHANNEL SUBUNIT A"/>
    <property type="match status" value="1"/>
</dbReference>
<evidence type="ECO:0000256" key="8">
    <source>
        <dbReference type="ARBA" id="ARBA00023303"/>
    </source>
</evidence>
<dbReference type="InterPro" id="IPR018490">
    <property type="entry name" value="cNMP-bd_dom_sf"/>
</dbReference>
<evidence type="ECO:0000256" key="7">
    <source>
        <dbReference type="ARBA" id="ARBA00023286"/>
    </source>
</evidence>
<evidence type="ECO:0000313" key="10">
    <source>
        <dbReference type="EMBL" id="STX28593.1"/>
    </source>
</evidence>
<dbReference type="EMBL" id="UGNV01000001">
    <property type="protein sequence ID" value="STX28593.1"/>
    <property type="molecule type" value="Genomic_DNA"/>
</dbReference>
<dbReference type="PANTHER" id="PTHR45638:SF11">
    <property type="entry name" value="CYCLIC NUCLEOTIDE-GATED CATION CHANNEL SUBUNIT A"/>
    <property type="match status" value="1"/>
</dbReference>
<keyword evidence="3" id="KW-0812">Transmembrane</keyword>
<dbReference type="Proteomes" id="UP000254968">
    <property type="component" value="Unassembled WGS sequence"/>
</dbReference>
<evidence type="ECO:0000259" key="9">
    <source>
        <dbReference type="PROSITE" id="PS50042"/>
    </source>
</evidence>
<evidence type="ECO:0000256" key="1">
    <source>
        <dbReference type="ARBA" id="ARBA00004141"/>
    </source>
</evidence>
<feature type="domain" description="Cyclic nucleotide-binding" evidence="9">
    <location>
        <begin position="19"/>
        <end position="138"/>
    </location>
</feature>
<dbReference type="GO" id="GO:0016020">
    <property type="term" value="C:membrane"/>
    <property type="evidence" value="ECO:0007669"/>
    <property type="project" value="UniProtKB-SubCell"/>
</dbReference>
<dbReference type="CDD" id="cd00038">
    <property type="entry name" value="CAP_ED"/>
    <property type="match status" value="1"/>
</dbReference>
<dbReference type="Pfam" id="PF00027">
    <property type="entry name" value="cNMP_binding"/>
    <property type="match status" value="1"/>
</dbReference>
<keyword evidence="2" id="KW-0813">Transport</keyword>
<reference evidence="10 11" key="1">
    <citation type="submission" date="2018-06" db="EMBL/GenBank/DDBJ databases">
        <authorList>
            <consortium name="Pathogen Informatics"/>
            <person name="Doyle S."/>
        </authorList>
    </citation>
    <scope>NUCLEOTIDE SEQUENCE [LARGE SCALE GENOMIC DNA]</scope>
    <source>
        <strain evidence="10 11">NCTC13315</strain>
    </source>
</reference>
<dbReference type="GO" id="GO:0044877">
    <property type="term" value="F:protein-containing complex binding"/>
    <property type="evidence" value="ECO:0007669"/>
    <property type="project" value="TreeGrafter"/>
</dbReference>
<dbReference type="RefSeq" id="WP_115302325.1">
    <property type="nucleotide sequence ID" value="NZ_CAAAHO010000001.1"/>
</dbReference>
<sequence>MNNLSTKVEPLKTLQSSPLFSKLSKGILWRIASLVQERSFETGDYLMKQGEKGDSCFIISRGRVEIFYEIDNKKITISEVGAGEILGELAIIDGLPRSASVIAIEPTETLTISEWDFKAQLQAYPEIALQLLPLIAQRLRHTQNQLIKLNQQ</sequence>
<accession>A0A378I0T5</accession>
<dbReference type="PROSITE" id="PS50042">
    <property type="entry name" value="CNMP_BINDING_3"/>
    <property type="match status" value="1"/>
</dbReference>
<name>A0A378I0T5_9GAMM</name>
<evidence type="ECO:0000256" key="5">
    <source>
        <dbReference type="ARBA" id="ARBA00023065"/>
    </source>
</evidence>
<dbReference type="InterPro" id="IPR000595">
    <property type="entry name" value="cNMP-bd_dom"/>
</dbReference>
<evidence type="ECO:0000256" key="3">
    <source>
        <dbReference type="ARBA" id="ARBA00022692"/>
    </source>
</evidence>